<sequence length="111" mass="13164">MKVKRTYLQDVIISSKSKKDLIKKLSKDDPEYLIENLQNIERVADIIYELQKSKRRKKEEEFSSPEEENEKQKPKKKSTAVKKEFAKEEIDDTDEIMKIVGDKWKTSIEKS</sequence>
<name>A0A8H3XJU1_GIGMA</name>
<evidence type="ECO:0000313" key="2">
    <source>
        <dbReference type="EMBL" id="KAF0472327.1"/>
    </source>
</evidence>
<protein>
    <submittedName>
        <fullName evidence="2">Uncharacterized protein</fullName>
    </submittedName>
</protein>
<feature type="region of interest" description="Disordered" evidence="1">
    <location>
        <begin position="53"/>
        <end position="84"/>
    </location>
</feature>
<evidence type="ECO:0000256" key="1">
    <source>
        <dbReference type="SAM" id="MobiDB-lite"/>
    </source>
</evidence>
<comment type="caution">
    <text evidence="2">The sequence shown here is derived from an EMBL/GenBank/DDBJ whole genome shotgun (WGS) entry which is preliminary data.</text>
</comment>
<keyword evidence="3" id="KW-1185">Reference proteome</keyword>
<gene>
    <name evidence="2" type="ORF">F8M41_025033</name>
</gene>
<reference evidence="2 3" key="1">
    <citation type="journal article" date="2019" name="Environ. Microbiol.">
        <title>At the nexus of three kingdoms: the genome of the mycorrhizal fungus Gigaspora margarita provides insights into plant, endobacterial and fungal interactions.</title>
        <authorList>
            <person name="Venice F."/>
            <person name="Ghignone S."/>
            <person name="Salvioli di Fossalunga A."/>
            <person name="Amselem J."/>
            <person name="Novero M."/>
            <person name="Xianan X."/>
            <person name="Sedzielewska Toro K."/>
            <person name="Morin E."/>
            <person name="Lipzen A."/>
            <person name="Grigoriev I.V."/>
            <person name="Henrissat B."/>
            <person name="Martin F.M."/>
            <person name="Bonfante P."/>
        </authorList>
    </citation>
    <scope>NUCLEOTIDE SEQUENCE [LARGE SCALE GENOMIC DNA]</scope>
    <source>
        <strain evidence="2 3">BEG34</strain>
    </source>
</reference>
<proteinExistence type="predicted"/>
<organism evidence="2 3">
    <name type="scientific">Gigaspora margarita</name>
    <dbReference type="NCBI Taxonomy" id="4874"/>
    <lineage>
        <taxon>Eukaryota</taxon>
        <taxon>Fungi</taxon>
        <taxon>Fungi incertae sedis</taxon>
        <taxon>Mucoromycota</taxon>
        <taxon>Glomeromycotina</taxon>
        <taxon>Glomeromycetes</taxon>
        <taxon>Diversisporales</taxon>
        <taxon>Gigasporaceae</taxon>
        <taxon>Gigaspora</taxon>
    </lineage>
</organism>
<dbReference type="AlphaFoldDB" id="A0A8H3XJU1"/>
<dbReference type="Proteomes" id="UP000439903">
    <property type="component" value="Unassembled WGS sequence"/>
</dbReference>
<evidence type="ECO:0000313" key="3">
    <source>
        <dbReference type="Proteomes" id="UP000439903"/>
    </source>
</evidence>
<accession>A0A8H3XJU1</accession>
<dbReference type="EMBL" id="WTPW01000877">
    <property type="protein sequence ID" value="KAF0472327.1"/>
    <property type="molecule type" value="Genomic_DNA"/>
</dbReference>